<dbReference type="InterPro" id="IPR006311">
    <property type="entry name" value="TAT_signal"/>
</dbReference>
<dbReference type="CDD" id="cd00452">
    <property type="entry name" value="KDPG_aldolase"/>
    <property type="match status" value="1"/>
</dbReference>
<keyword evidence="4 6" id="KW-0456">Lyase</keyword>
<sequence length="217" mass="22335">MTDTPPAPHRRAFDAAFAATPLVAILRGLTPAEAPAIGDALVDAGFTLIEVPLNSPDPFDSIRLLADRLGDRALVGAGTVLTTEHVARVADAGGTLIVSPNTNPDVIRATADRGLISLPGYFTPSEGFAALAAGATALKLFPADGTIPAYLKAQRAVLPKETRLLAVGGIVPENMAGWRAAGADGFGLGSNLYRPGKSADAVAQEARRYISALKDIA</sequence>
<reference evidence="6 7" key="1">
    <citation type="submission" date="2017-08" db="EMBL/GenBank/DDBJ databases">
        <title>Infants hospitalized years apart are colonized by the same room-sourced microbial strains.</title>
        <authorList>
            <person name="Brooks B."/>
            <person name="Olm M.R."/>
            <person name="Firek B.A."/>
            <person name="Baker R."/>
            <person name="Thomas B.C."/>
            <person name="Morowitz M.J."/>
            <person name="Banfield J.F."/>
        </authorList>
    </citation>
    <scope>NUCLEOTIDE SEQUENCE [LARGE SCALE GENOMIC DNA]</scope>
    <source>
        <strain evidence="6">S2_005_001_R1_22</strain>
    </source>
</reference>
<name>A0A2W5QXU3_9SPHN</name>
<dbReference type="PANTHER" id="PTHR30246:SF1">
    <property type="entry name" value="2-DEHYDRO-3-DEOXY-6-PHOSPHOGALACTONATE ALDOLASE-RELATED"/>
    <property type="match status" value="1"/>
</dbReference>
<organism evidence="6 7">
    <name type="scientific">Sphingomonas taxi</name>
    <dbReference type="NCBI Taxonomy" id="1549858"/>
    <lineage>
        <taxon>Bacteria</taxon>
        <taxon>Pseudomonadati</taxon>
        <taxon>Pseudomonadota</taxon>
        <taxon>Alphaproteobacteria</taxon>
        <taxon>Sphingomonadales</taxon>
        <taxon>Sphingomonadaceae</taxon>
        <taxon>Sphingomonas</taxon>
    </lineage>
</organism>
<comment type="pathway">
    <text evidence="1">Carbohydrate acid metabolism.</text>
</comment>
<dbReference type="SUPFAM" id="SSF51569">
    <property type="entry name" value="Aldolase"/>
    <property type="match status" value="1"/>
</dbReference>
<evidence type="ECO:0000256" key="3">
    <source>
        <dbReference type="ARBA" id="ARBA00011233"/>
    </source>
</evidence>
<evidence type="ECO:0000313" key="7">
    <source>
        <dbReference type="Proteomes" id="UP000249229"/>
    </source>
</evidence>
<dbReference type="PROSITE" id="PS51318">
    <property type="entry name" value="TAT"/>
    <property type="match status" value="1"/>
</dbReference>
<dbReference type="EC" id="4.1.2.21" evidence="6"/>
<dbReference type="Gene3D" id="3.20.20.70">
    <property type="entry name" value="Aldolase class I"/>
    <property type="match status" value="1"/>
</dbReference>
<keyword evidence="5" id="KW-0119">Carbohydrate metabolism</keyword>
<dbReference type="InterPro" id="IPR000887">
    <property type="entry name" value="Aldlse_KDPG_KHG"/>
</dbReference>
<comment type="similarity">
    <text evidence="2">Belongs to the KHG/KDPG aldolase family.</text>
</comment>
<evidence type="ECO:0000313" key="6">
    <source>
        <dbReference type="EMBL" id="PZQ59713.1"/>
    </source>
</evidence>
<dbReference type="EMBL" id="QFQI01000008">
    <property type="protein sequence ID" value="PZQ59713.1"/>
    <property type="molecule type" value="Genomic_DNA"/>
</dbReference>
<dbReference type="Proteomes" id="UP000249229">
    <property type="component" value="Unassembled WGS sequence"/>
</dbReference>
<dbReference type="InterPro" id="IPR013785">
    <property type="entry name" value="Aldolase_TIM"/>
</dbReference>
<evidence type="ECO:0000256" key="5">
    <source>
        <dbReference type="ARBA" id="ARBA00023277"/>
    </source>
</evidence>
<evidence type="ECO:0000256" key="4">
    <source>
        <dbReference type="ARBA" id="ARBA00023239"/>
    </source>
</evidence>
<dbReference type="AlphaFoldDB" id="A0A2W5QXU3"/>
<dbReference type="GO" id="GO:0008674">
    <property type="term" value="F:2-dehydro-3-deoxy-6-phosphogalactonate aldolase activity"/>
    <property type="evidence" value="ECO:0007669"/>
    <property type="project" value="UniProtKB-EC"/>
</dbReference>
<comment type="subunit">
    <text evidence="3">Homotrimer.</text>
</comment>
<evidence type="ECO:0000256" key="1">
    <source>
        <dbReference type="ARBA" id="ARBA00004761"/>
    </source>
</evidence>
<evidence type="ECO:0000256" key="2">
    <source>
        <dbReference type="ARBA" id="ARBA00006906"/>
    </source>
</evidence>
<protein>
    <submittedName>
        <fullName evidence="6">2-dehydro-3-deoxy-6-phosphogalactonate aldolase</fullName>
        <ecNumber evidence="6">4.1.2.21</ecNumber>
    </submittedName>
</protein>
<gene>
    <name evidence="6" type="ORF">DI544_11380</name>
</gene>
<comment type="caution">
    <text evidence="6">The sequence shown here is derived from an EMBL/GenBank/DDBJ whole genome shotgun (WGS) entry which is preliminary data.</text>
</comment>
<accession>A0A2W5QXU3</accession>
<dbReference type="NCBIfam" id="NF006600">
    <property type="entry name" value="PRK09140.1"/>
    <property type="match status" value="1"/>
</dbReference>
<dbReference type="PANTHER" id="PTHR30246">
    <property type="entry name" value="2-KETO-3-DEOXY-6-PHOSPHOGLUCONATE ALDOLASE"/>
    <property type="match status" value="1"/>
</dbReference>
<dbReference type="Pfam" id="PF01081">
    <property type="entry name" value="Aldolase"/>
    <property type="match status" value="1"/>
</dbReference>
<proteinExistence type="inferred from homology"/>